<dbReference type="PRINTS" id="PR00146">
    <property type="entry name" value="DHPICSNTHASE"/>
</dbReference>
<sequence>MTRTRFSGVLVPVITPFNDDLSPNAGAFVSHCRWMLDQGVDGLAIFGTTSEANSLTVAERKMLLEALIENGLPAGKLMPGTGACSIMDAADLTAHAVSRGCGGVLMLPPFYYKAVDTDGLFASFSEVIERVADQRLHVYLYHIPPVAQVPIGLDLIERLVERYPDTVVGLKDSSGDWANTQAILDGFPGFATFAGSESFLLDTVRGGGAGCITASGNANPAGIRKVYSAWAEGSGKADDLQARISQIRNTLQGYPMIPALKAMTARFTGDDDWALTRPPLTALSDGQVASLMADIEAIGFDIATNGD</sequence>
<dbReference type="InterPro" id="IPR002220">
    <property type="entry name" value="DapA-like"/>
</dbReference>
<organism evidence="1">
    <name type="scientific">marine metagenome</name>
    <dbReference type="NCBI Taxonomy" id="408172"/>
    <lineage>
        <taxon>unclassified sequences</taxon>
        <taxon>metagenomes</taxon>
        <taxon>ecological metagenomes</taxon>
    </lineage>
</organism>
<accession>A0A382GTI7</accession>
<reference evidence="1" key="1">
    <citation type="submission" date="2018-05" db="EMBL/GenBank/DDBJ databases">
        <authorList>
            <person name="Lanie J.A."/>
            <person name="Ng W.-L."/>
            <person name="Kazmierczak K.M."/>
            <person name="Andrzejewski T.M."/>
            <person name="Davidsen T.M."/>
            <person name="Wayne K.J."/>
            <person name="Tettelin H."/>
            <person name="Glass J.I."/>
            <person name="Rusch D."/>
            <person name="Podicherti R."/>
            <person name="Tsui H.-C.T."/>
            <person name="Winkler M.E."/>
        </authorList>
    </citation>
    <scope>NUCLEOTIDE SEQUENCE</scope>
</reference>
<gene>
    <name evidence="1" type="ORF">METZ01_LOCUS231123</name>
</gene>
<dbReference type="InterPro" id="IPR013785">
    <property type="entry name" value="Aldolase_TIM"/>
</dbReference>
<dbReference type="PANTHER" id="PTHR12128">
    <property type="entry name" value="DIHYDRODIPICOLINATE SYNTHASE"/>
    <property type="match status" value="1"/>
</dbReference>
<evidence type="ECO:0008006" key="2">
    <source>
        <dbReference type="Google" id="ProtNLM"/>
    </source>
</evidence>
<dbReference type="SMART" id="SM01130">
    <property type="entry name" value="DHDPS"/>
    <property type="match status" value="1"/>
</dbReference>
<dbReference type="SUPFAM" id="SSF51569">
    <property type="entry name" value="Aldolase"/>
    <property type="match status" value="1"/>
</dbReference>
<evidence type="ECO:0000313" key="1">
    <source>
        <dbReference type="EMBL" id="SVB78269.1"/>
    </source>
</evidence>
<dbReference type="PIRSF" id="PIRSF001365">
    <property type="entry name" value="DHDPS"/>
    <property type="match status" value="1"/>
</dbReference>
<dbReference type="EMBL" id="UINC01057287">
    <property type="protein sequence ID" value="SVB78269.1"/>
    <property type="molecule type" value="Genomic_DNA"/>
</dbReference>
<dbReference type="CDD" id="cd00408">
    <property type="entry name" value="DHDPS-like"/>
    <property type="match status" value="1"/>
</dbReference>
<proteinExistence type="predicted"/>
<protein>
    <recommendedName>
        <fullName evidence="2">Dihydrodipicolinate synthase</fullName>
    </recommendedName>
</protein>
<dbReference type="GO" id="GO:0008840">
    <property type="term" value="F:4-hydroxy-tetrahydrodipicolinate synthase activity"/>
    <property type="evidence" value="ECO:0007669"/>
    <property type="project" value="TreeGrafter"/>
</dbReference>
<feature type="non-terminal residue" evidence="1">
    <location>
        <position position="307"/>
    </location>
</feature>
<dbReference type="AlphaFoldDB" id="A0A382GTI7"/>
<name>A0A382GTI7_9ZZZZ</name>
<dbReference type="PANTHER" id="PTHR12128:SF67">
    <property type="entry name" value="BLR3884 PROTEIN"/>
    <property type="match status" value="1"/>
</dbReference>
<dbReference type="Pfam" id="PF00701">
    <property type="entry name" value="DHDPS"/>
    <property type="match status" value="1"/>
</dbReference>
<dbReference type="Gene3D" id="3.20.20.70">
    <property type="entry name" value="Aldolase class I"/>
    <property type="match status" value="1"/>
</dbReference>